<dbReference type="Proteomes" id="UP001549110">
    <property type="component" value="Unassembled WGS sequence"/>
</dbReference>
<gene>
    <name evidence="1" type="ORF">ABID41_002888</name>
</gene>
<comment type="caution">
    <text evidence="1">The sequence shown here is derived from an EMBL/GenBank/DDBJ whole genome shotgun (WGS) entry which is preliminary data.</text>
</comment>
<dbReference type="SUPFAM" id="SSF54909">
    <property type="entry name" value="Dimeric alpha+beta barrel"/>
    <property type="match status" value="2"/>
</dbReference>
<dbReference type="Gene3D" id="3.30.70.100">
    <property type="match status" value="2"/>
</dbReference>
<dbReference type="EMBL" id="JBEPLU010000002">
    <property type="protein sequence ID" value="MET3527770.1"/>
    <property type="molecule type" value="Genomic_DNA"/>
</dbReference>
<reference evidence="1 2" key="1">
    <citation type="submission" date="2024-06" db="EMBL/GenBank/DDBJ databases">
        <title>Genomic Encyclopedia of Type Strains, Phase IV (KMG-IV): sequencing the most valuable type-strain genomes for metagenomic binning, comparative biology and taxonomic classification.</title>
        <authorList>
            <person name="Goeker M."/>
        </authorList>
    </citation>
    <scope>NUCLEOTIDE SEQUENCE [LARGE SCALE GENOMIC DNA]</scope>
    <source>
        <strain evidence="1 2">DSM 17809</strain>
    </source>
</reference>
<proteinExistence type="predicted"/>
<accession>A0ABV2EL52</accession>
<keyword evidence="2" id="KW-1185">Reference proteome</keyword>
<organism evidence="1 2">
    <name type="scientific">Phenylobacterium koreense</name>
    <dbReference type="NCBI Taxonomy" id="266125"/>
    <lineage>
        <taxon>Bacteria</taxon>
        <taxon>Pseudomonadati</taxon>
        <taxon>Pseudomonadota</taxon>
        <taxon>Alphaproteobacteria</taxon>
        <taxon>Caulobacterales</taxon>
        <taxon>Caulobacteraceae</taxon>
        <taxon>Phenylobacterium</taxon>
    </lineage>
</organism>
<dbReference type="Pfam" id="PF07237">
    <property type="entry name" value="DUF1428"/>
    <property type="match status" value="2"/>
</dbReference>
<dbReference type="InterPro" id="IPR011008">
    <property type="entry name" value="Dimeric_a/b-barrel"/>
</dbReference>
<evidence type="ECO:0000313" key="2">
    <source>
        <dbReference type="Proteomes" id="UP001549110"/>
    </source>
</evidence>
<protein>
    <submittedName>
        <fullName evidence="1">Uncharacterized protein YbaA (DUF1428 family)</fullName>
    </submittedName>
</protein>
<dbReference type="InterPro" id="IPR009874">
    <property type="entry name" value="DUF1428"/>
</dbReference>
<evidence type="ECO:0000313" key="1">
    <source>
        <dbReference type="EMBL" id="MET3527770.1"/>
    </source>
</evidence>
<sequence length="239" mass="26207">MAYIEGFVCAVPADKKDAYRKHAADAAPLFHELGVARMVETWGDDVPDGRVTDFKGAVKAKPDEVVVFSWFEFPDKATRQAANEKMRSDPRMEAMGADMPFDGQRMIYGGFEVLSDEKTGAKAGYVDGMVLAVPANARDAYRELTAKTNAVIKEHGATRVVEAWGDDVPEGKVTDFQGAVKAGGDEVVVFSWIEWASKAARDEGWAKIMADPRMNEAMSHAPYDGKRQIYGGFSPLVDM</sequence>
<name>A0ABV2EL52_9CAUL</name>